<evidence type="ECO:0000256" key="4">
    <source>
        <dbReference type="ARBA" id="ARBA00022723"/>
    </source>
</evidence>
<feature type="disulfide bond" evidence="13">
    <location>
        <begin position="433"/>
        <end position="444"/>
    </location>
</feature>
<comment type="caution">
    <text evidence="16">The sequence shown here is derived from an EMBL/GenBank/DDBJ whole genome shotgun (WGS) entry which is preliminary data.</text>
</comment>
<reference evidence="16" key="1">
    <citation type="journal article" date="2023" name="Mol. Biol. Evol.">
        <title>Third-Generation Sequencing Reveals the Adaptive Role of the Epigenome in Three Deep-Sea Polychaetes.</title>
        <authorList>
            <person name="Perez M."/>
            <person name="Aroh O."/>
            <person name="Sun Y."/>
            <person name="Lan Y."/>
            <person name="Juniper S.K."/>
            <person name="Young C.R."/>
            <person name="Angers B."/>
            <person name="Qian P.Y."/>
        </authorList>
    </citation>
    <scope>NUCLEOTIDE SEQUENCE</scope>
    <source>
        <strain evidence="16">P08H-3</strain>
    </source>
</reference>
<dbReference type="InterPro" id="IPR024079">
    <property type="entry name" value="MetalloPept_cat_dom_sf"/>
</dbReference>
<evidence type="ECO:0000256" key="14">
    <source>
        <dbReference type="PROSITE-ProRule" id="PRU00276"/>
    </source>
</evidence>
<keyword evidence="4 12" id="KW-0479">Metal-binding</keyword>
<dbReference type="InterPro" id="IPR041645">
    <property type="entry name" value="ADAMTS_CR_2"/>
</dbReference>
<proteinExistence type="predicted"/>
<dbReference type="GO" id="GO:0046872">
    <property type="term" value="F:metal ion binding"/>
    <property type="evidence" value="ECO:0007669"/>
    <property type="project" value="UniProtKB-KW"/>
</dbReference>
<dbReference type="Gene3D" id="2.60.120.830">
    <property type="match status" value="1"/>
</dbReference>
<dbReference type="InterPro" id="IPR045371">
    <property type="entry name" value="ADAMTS_CR_3"/>
</dbReference>
<comment type="cofactor">
    <cofactor evidence="12">
        <name>Zn(2+)</name>
        <dbReference type="ChEBI" id="CHEBI:29105"/>
    </cofactor>
    <text evidence="12">Binds 1 zinc ion per subunit.</text>
</comment>
<evidence type="ECO:0000256" key="10">
    <source>
        <dbReference type="ARBA" id="ARBA00023180"/>
    </source>
</evidence>
<dbReference type="GO" id="GO:0006508">
    <property type="term" value="P:proteolysis"/>
    <property type="evidence" value="ECO:0007669"/>
    <property type="project" value="UniProtKB-KW"/>
</dbReference>
<evidence type="ECO:0000256" key="13">
    <source>
        <dbReference type="PIRSR" id="PIRSR613273-3"/>
    </source>
</evidence>
<dbReference type="GO" id="GO:0031012">
    <property type="term" value="C:extracellular matrix"/>
    <property type="evidence" value="ECO:0007669"/>
    <property type="project" value="TreeGrafter"/>
</dbReference>
<dbReference type="PROSITE" id="PS50215">
    <property type="entry name" value="ADAM_MEPRO"/>
    <property type="match status" value="1"/>
</dbReference>
<dbReference type="Gene3D" id="3.40.390.10">
    <property type="entry name" value="Collagenase (Catalytic Domain)"/>
    <property type="match status" value="1"/>
</dbReference>
<feature type="binding site" evidence="12 14">
    <location>
        <position position="306"/>
    </location>
    <ligand>
        <name>Zn(2+)</name>
        <dbReference type="ChEBI" id="CHEBI:29105"/>
        <note>catalytic</note>
    </ligand>
</feature>
<feature type="binding site" evidence="12 14">
    <location>
        <position position="302"/>
    </location>
    <ligand>
        <name>Zn(2+)</name>
        <dbReference type="ChEBI" id="CHEBI:29105"/>
        <note>catalytic</note>
    </ligand>
</feature>
<evidence type="ECO:0000256" key="3">
    <source>
        <dbReference type="ARBA" id="ARBA00022670"/>
    </source>
</evidence>
<feature type="disulfide bond" evidence="13">
    <location>
        <begin position="238"/>
        <end position="286"/>
    </location>
</feature>
<name>A0AAD9NGG5_9ANNE</name>
<dbReference type="InterPro" id="IPR001590">
    <property type="entry name" value="Peptidase_M12B"/>
</dbReference>
<keyword evidence="5" id="KW-0677">Repeat</keyword>
<feature type="binding site" evidence="12">
    <location>
        <position position="361"/>
    </location>
    <ligand>
        <name>Ca(2+)</name>
        <dbReference type="ChEBI" id="CHEBI:29108"/>
        <label>1</label>
    </ligand>
</feature>
<dbReference type="GO" id="GO:0030198">
    <property type="term" value="P:extracellular matrix organization"/>
    <property type="evidence" value="ECO:0007669"/>
    <property type="project" value="InterPro"/>
</dbReference>
<dbReference type="InterPro" id="IPR050439">
    <property type="entry name" value="ADAMTS_ADAMTS-like"/>
</dbReference>
<dbReference type="Pfam" id="PF19236">
    <property type="entry name" value="ADAMTS_CR_3"/>
    <property type="match status" value="1"/>
</dbReference>
<evidence type="ECO:0000256" key="2">
    <source>
        <dbReference type="ARBA" id="ARBA00022525"/>
    </source>
</evidence>
<feature type="disulfide bond" evidence="13">
    <location>
        <begin position="470"/>
        <end position="508"/>
    </location>
</feature>
<keyword evidence="2" id="KW-0964">Secreted</keyword>
<dbReference type="InterPro" id="IPR000884">
    <property type="entry name" value="TSP1_rpt"/>
</dbReference>
<feature type="disulfide bond" evidence="13">
    <location>
        <begin position="399"/>
        <end position="420"/>
    </location>
</feature>
<dbReference type="EMBL" id="JAODUP010000010">
    <property type="protein sequence ID" value="KAK2169387.1"/>
    <property type="molecule type" value="Genomic_DNA"/>
</dbReference>
<keyword evidence="7 12" id="KW-0862">Zinc</keyword>
<feature type="binding site" evidence="12">
    <location>
        <position position="258"/>
    </location>
    <ligand>
        <name>Ca(2+)</name>
        <dbReference type="ChEBI" id="CHEBI:29108"/>
        <label>1</label>
    </ligand>
</feature>
<dbReference type="Pfam" id="PF00090">
    <property type="entry name" value="TSP_1"/>
    <property type="match status" value="1"/>
</dbReference>
<dbReference type="InterPro" id="IPR010294">
    <property type="entry name" value="ADAMTS_spacer1"/>
</dbReference>
<evidence type="ECO:0000256" key="1">
    <source>
        <dbReference type="ARBA" id="ARBA00004613"/>
    </source>
</evidence>
<dbReference type="Pfam" id="PF19030">
    <property type="entry name" value="TSP1_ADAMTS"/>
    <property type="match status" value="1"/>
</dbReference>
<evidence type="ECO:0000256" key="6">
    <source>
        <dbReference type="ARBA" id="ARBA00022801"/>
    </source>
</evidence>
<dbReference type="FunFam" id="2.20.100.10:FF:000007">
    <property type="entry name" value="Thrombospondin 1"/>
    <property type="match status" value="1"/>
</dbReference>
<evidence type="ECO:0000256" key="12">
    <source>
        <dbReference type="PIRSR" id="PIRSR613273-2"/>
    </source>
</evidence>
<dbReference type="Pfam" id="PF01421">
    <property type="entry name" value="Reprolysin"/>
    <property type="match status" value="1"/>
</dbReference>
<dbReference type="Gene3D" id="2.20.100.10">
    <property type="entry name" value="Thrombospondin type-1 (TSP1) repeat"/>
    <property type="match status" value="1"/>
</dbReference>
<comment type="subcellular location">
    <subcellularLocation>
        <location evidence="1">Secreted</location>
    </subcellularLocation>
</comment>
<keyword evidence="12" id="KW-0106">Calcium</keyword>
<dbReference type="SUPFAM" id="SSF82895">
    <property type="entry name" value="TSP-1 type 1 repeat"/>
    <property type="match status" value="2"/>
</dbReference>
<feature type="disulfide bond" evidence="13">
    <location>
        <begin position="481"/>
        <end position="493"/>
    </location>
</feature>
<keyword evidence="17" id="KW-1185">Reference proteome</keyword>
<feature type="disulfide bond" evidence="13">
    <location>
        <begin position="388"/>
        <end position="411"/>
    </location>
</feature>
<evidence type="ECO:0000313" key="17">
    <source>
        <dbReference type="Proteomes" id="UP001208570"/>
    </source>
</evidence>
<organism evidence="16 17">
    <name type="scientific">Paralvinella palmiformis</name>
    <dbReference type="NCBI Taxonomy" id="53620"/>
    <lineage>
        <taxon>Eukaryota</taxon>
        <taxon>Metazoa</taxon>
        <taxon>Spiralia</taxon>
        <taxon>Lophotrochozoa</taxon>
        <taxon>Annelida</taxon>
        <taxon>Polychaeta</taxon>
        <taxon>Sedentaria</taxon>
        <taxon>Canalipalpata</taxon>
        <taxon>Terebellida</taxon>
        <taxon>Terebelliformia</taxon>
        <taxon>Alvinellidae</taxon>
        <taxon>Paralvinella</taxon>
    </lineage>
</organism>
<accession>A0AAD9NGG5</accession>
<dbReference type="InterPro" id="IPR013273">
    <property type="entry name" value="ADAMTS/ADAMTS-like"/>
</dbReference>
<dbReference type="InterPro" id="IPR036383">
    <property type="entry name" value="TSP1_rpt_sf"/>
</dbReference>
<evidence type="ECO:0000256" key="5">
    <source>
        <dbReference type="ARBA" id="ARBA00022737"/>
    </source>
</evidence>
<keyword evidence="8" id="KW-0482">Metalloprotease</keyword>
<feature type="disulfide bond" evidence="13">
    <location>
        <begin position="280"/>
        <end position="361"/>
    </location>
</feature>
<dbReference type="GO" id="GO:0005576">
    <property type="term" value="C:extracellular region"/>
    <property type="evidence" value="ECO:0007669"/>
    <property type="project" value="UniProtKB-SubCell"/>
</dbReference>
<evidence type="ECO:0000256" key="7">
    <source>
        <dbReference type="ARBA" id="ARBA00022833"/>
    </source>
</evidence>
<dbReference type="Proteomes" id="UP001208570">
    <property type="component" value="Unassembled WGS sequence"/>
</dbReference>
<gene>
    <name evidence="16" type="ORF">LSH36_10g03032</name>
</gene>
<protein>
    <recommendedName>
        <fullName evidence="15">Peptidase M12B domain-containing protein</fullName>
    </recommendedName>
</protein>
<feature type="disulfide bond" evidence="13">
    <location>
        <begin position="406"/>
        <end position="439"/>
    </location>
</feature>
<dbReference type="Gene3D" id="3.40.1620.60">
    <property type="match status" value="2"/>
</dbReference>
<dbReference type="Pfam" id="PF17771">
    <property type="entry name" value="ADAMTS_CR_2"/>
    <property type="match status" value="1"/>
</dbReference>
<dbReference type="GO" id="GO:0004222">
    <property type="term" value="F:metalloendopeptidase activity"/>
    <property type="evidence" value="ECO:0007669"/>
    <property type="project" value="InterPro"/>
</dbReference>
<dbReference type="Pfam" id="PF05986">
    <property type="entry name" value="ADAMTS_spacer1"/>
    <property type="match status" value="1"/>
</dbReference>
<comment type="caution">
    <text evidence="14">Lacks conserved residue(s) required for the propagation of feature annotation.</text>
</comment>
<keyword evidence="6" id="KW-0378">Hydrolase</keyword>
<evidence type="ECO:0000259" key="15">
    <source>
        <dbReference type="PROSITE" id="PS50215"/>
    </source>
</evidence>
<dbReference type="SMART" id="SM00209">
    <property type="entry name" value="TSP1"/>
    <property type="match status" value="2"/>
</dbReference>
<evidence type="ECO:0000256" key="9">
    <source>
        <dbReference type="ARBA" id="ARBA00023157"/>
    </source>
</evidence>
<dbReference type="PANTHER" id="PTHR13723:SF304">
    <property type="entry name" value="A DISINTEGRIN AND METALLOPROTEINASE WITH THROMBOSPONDIN MOTIFS 2-LIKE PROTEIN"/>
    <property type="match status" value="1"/>
</dbReference>
<evidence type="ECO:0000256" key="11">
    <source>
        <dbReference type="PIRSR" id="PIRSR613273-1"/>
    </source>
</evidence>
<feature type="disulfide bond" evidence="13">
    <location>
        <begin position="466"/>
        <end position="503"/>
    </location>
</feature>
<dbReference type="AlphaFoldDB" id="A0AAD9NGG5"/>
<feature type="active site" evidence="11 14">
    <location>
        <position position="303"/>
    </location>
</feature>
<dbReference type="PROSITE" id="PS50092">
    <property type="entry name" value="TSP1"/>
    <property type="match status" value="2"/>
</dbReference>
<keyword evidence="10" id="KW-0325">Glycoprotein</keyword>
<dbReference type="SUPFAM" id="SSF55486">
    <property type="entry name" value="Metalloproteases ('zincins'), catalytic domain"/>
    <property type="match status" value="1"/>
</dbReference>
<dbReference type="PRINTS" id="PR01857">
    <property type="entry name" value="ADAMTSFAMILY"/>
</dbReference>
<feature type="binding site" evidence="12 14">
    <location>
        <position position="312"/>
    </location>
    <ligand>
        <name>Zn(2+)</name>
        <dbReference type="ChEBI" id="CHEBI:29105"/>
        <note>catalytic</note>
    </ligand>
</feature>
<dbReference type="PANTHER" id="PTHR13723">
    <property type="entry name" value="ADAMTS A DISINTEGRIN AND METALLOPROTEASE WITH THROMBOSPONDIN MOTIFS PROTEASE"/>
    <property type="match status" value="1"/>
</dbReference>
<feature type="domain" description="Peptidase M12B" evidence="15">
    <location>
        <begin position="195"/>
        <end position="366"/>
    </location>
</feature>
<evidence type="ECO:0000313" key="16">
    <source>
        <dbReference type="EMBL" id="KAK2169387.1"/>
    </source>
</evidence>
<keyword evidence="9 13" id="KW-1015">Disulfide bond</keyword>
<evidence type="ECO:0000256" key="8">
    <source>
        <dbReference type="ARBA" id="ARBA00023049"/>
    </source>
</evidence>
<keyword evidence="3" id="KW-0645">Protease</keyword>
<sequence>MVVMGFDLKAVWTLASVFIGTVYGSYAQFQQHDSHDSMQVNIVLFDTRNKPVPFPNAVEPKIPEYQNEDRHPSTYKLTIPVNETGQLSFWLRKPRSRILSSGASVQWMEDEVMVSKLLSWRCFYEAFPETDRGEFTDPGTVVSLCGGLGGVFDIDNKEIQVSPLEDDNSNIGFGKRHVVSIVYLPQSKNSQSFDDSMRTMQHGIEVNIMVVDVVHLSDEEMQNIIDEKKGKDTLQKFCSWSSERWHKAKRQRKREMFDVAIYLTKEDLGPAGYAPVTGMCNPQRSCAVIRDDGISSAFVVAHEIGHVFGMVHDGEGSAEECNNDVNDGKIMSAMVQSNYRSYYWSNCSRQMMEDVLGDMYCLENEPTEVIIPRYSEPYGQTWTLNEQCRQEFGADFVFCTALPPNCEHLWCENPTVSTMCKTKKSPPLSGTTCGKNMWCLDGKCVNTKDTPRVDGGWSDWSEWGSCSRTCGVGIRYRYRTCTNPIPQYGGKECSDSGEDFMLCNKDDCPETKDFRLEQCQYYNNVNFVKDRRHNWLPIESKNITELCKLTCISEETRDLFTTEKNVIDGTPCSYESSHNICVRGECNRMGCDKVLDSDTQEDMCGICGGDNANCSIVDGTYTNKLGAGQYHSVLILPTMAMNIRIREKTTFHLAHFIAVRDLRTEKFLLNGERKHQTNRQLVVHKTRFLYFKSKNGEYLTARGPLLSPLEILVYSFSDRIPIKLDYQYYTLKENAELELLGPATEPNRYQWAVTSFGNCTRPCGGGTKREMFECLDIERNTVSEGLCSGSERPNGATVPCNEHLCSRTVYFSPGGAMTCSSDYKSQQELFECSSAFRMAYIDLLSTANNLITSLLQPSFSQAEKELIHHGNTDNN</sequence>